<gene>
    <name evidence="5" type="ORF">EBN03_18545</name>
</gene>
<dbReference type="Pfam" id="PF13193">
    <property type="entry name" value="AMP-binding_C"/>
    <property type="match status" value="1"/>
</dbReference>
<feature type="domain" description="AMP-dependent synthetase/ligase" evidence="3">
    <location>
        <begin position="57"/>
        <end position="414"/>
    </location>
</feature>
<reference evidence="5 6" key="1">
    <citation type="submission" date="2018-10" db="EMBL/GenBank/DDBJ databases">
        <title>Isolation from cow dung.</title>
        <authorList>
            <person name="Ling L."/>
        </authorList>
    </citation>
    <scope>NUCLEOTIDE SEQUENCE [LARGE SCALE GENOMIC DNA]</scope>
    <source>
        <strain evidence="5 6">NEAU-LL90</strain>
    </source>
</reference>
<comment type="similarity">
    <text evidence="1">Belongs to the ATP-dependent AMP-binding enzyme family.</text>
</comment>
<evidence type="ECO:0000259" key="4">
    <source>
        <dbReference type="Pfam" id="PF13193"/>
    </source>
</evidence>
<dbReference type="PANTHER" id="PTHR43201:SF5">
    <property type="entry name" value="MEDIUM-CHAIN ACYL-COA LIGASE ACSF2, MITOCHONDRIAL"/>
    <property type="match status" value="1"/>
</dbReference>
<evidence type="ECO:0000256" key="2">
    <source>
        <dbReference type="ARBA" id="ARBA00022598"/>
    </source>
</evidence>
<keyword evidence="2" id="KW-0436">Ligase</keyword>
<dbReference type="InterPro" id="IPR042099">
    <property type="entry name" value="ANL_N_sf"/>
</dbReference>
<evidence type="ECO:0000313" key="6">
    <source>
        <dbReference type="Proteomes" id="UP000279275"/>
    </source>
</evidence>
<dbReference type="AlphaFoldDB" id="A0A3M2L136"/>
<comment type="caution">
    <text evidence="5">The sequence shown here is derived from an EMBL/GenBank/DDBJ whole genome shotgun (WGS) entry which is preliminary data.</text>
</comment>
<accession>A0A3M2L136</accession>
<dbReference type="CDD" id="cd04433">
    <property type="entry name" value="AFD_class_I"/>
    <property type="match status" value="1"/>
</dbReference>
<dbReference type="GO" id="GO:0006631">
    <property type="term" value="P:fatty acid metabolic process"/>
    <property type="evidence" value="ECO:0007669"/>
    <property type="project" value="TreeGrafter"/>
</dbReference>
<dbReference type="Gene3D" id="3.30.300.30">
    <property type="match status" value="1"/>
</dbReference>
<dbReference type="Gene3D" id="3.40.50.12780">
    <property type="entry name" value="N-terminal domain of ligase-like"/>
    <property type="match status" value="1"/>
</dbReference>
<evidence type="ECO:0000313" key="5">
    <source>
        <dbReference type="EMBL" id="RMI31357.1"/>
    </source>
</evidence>
<dbReference type="OrthoDB" id="56621at2"/>
<dbReference type="EMBL" id="RFFH01000007">
    <property type="protein sequence ID" value="RMI31357.1"/>
    <property type="molecule type" value="Genomic_DNA"/>
</dbReference>
<dbReference type="InterPro" id="IPR000873">
    <property type="entry name" value="AMP-dep_synth/lig_dom"/>
</dbReference>
<dbReference type="PROSITE" id="PS00455">
    <property type="entry name" value="AMP_BINDING"/>
    <property type="match status" value="1"/>
</dbReference>
<dbReference type="InterPro" id="IPR025110">
    <property type="entry name" value="AMP-bd_C"/>
</dbReference>
<dbReference type="Proteomes" id="UP000279275">
    <property type="component" value="Unassembled WGS sequence"/>
</dbReference>
<dbReference type="FunFam" id="3.30.300.30:FF:000008">
    <property type="entry name" value="2,3-dihydroxybenzoate-AMP ligase"/>
    <property type="match status" value="1"/>
</dbReference>
<name>A0A3M2L136_9NOCA</name>
<feature type="domain" description="AMP-binding enzyme C-terminal" evidence="4">
    <location>
        <begin position="462"/>
        <end position="537"/>
    </location>
</feature>
<dbReference type="InterPro" id="IPR020845">
    <property type="entry name" value="AMP-binding_CS"/>
</dbReference>
<protein>
    <submittedName>
        <fullName evidence="5">Acyl-CoA synthetase</fullName>
    </submittedName>
</protein>
<dbReference type="SUPFAM" id="SSF56801">
    <property type="entry name" value="Acetyl-CoA synthetase-like"/>
    <property type="match status" value="1"/>
</dbReference>
<dbReference type="PANTHER" id="PTHR43201">
    <property type="entry name" value="ACYL-COA SYNTHETASE"/>
    <property type="match status" value="1"/>
</dbReference>
<keyword evidence="6" id="KW-1185">Reference proteome</keyword>
<dbReference type="RefSeq" id="WP_122189307.1">
    <property type="nucleotide sequence ID" value="NZ_RFFH01000007.1"/>
</dbReference>
<organism evidence="5 6">
    <name type="scientific">Nocardia stercoris</name>
    <dbReference type="NCBI Taxonomy" id="2483361"/>
    <lineage>
        <taxon>Bacteria</taxon>
        <taxon>Bacillati</taxon>
        <taxon>Actinomycetota</taxon>
        <taxon>Actinomycetes</taxon>
        <taxon>Mycobacteriales</taxon>
        <taxon>Nocardiaceae</taxon>
        <taxon>Nocardia</taxon>
    </lineage>
</organism>
<dbReference type="InterPro" id="IPR045851">
    <property type="entry name" value="AMP-bd_C_sf"/>
</dbReference>
<evidence type="ECO:0000256" key="1">
    <source>
        <dbReference type="ARBA" id="ARBA00006432"/>
    </source>
</evidence>
<dbReference type="Pfam" id="PF00501">
    <property type="entry name" value="AMP-binding"/>
    <property type="match status" value="1"/>
</dbReference>
<sequence>MKSVLREAVRTVGHTVETVRAVATLHNSGVIDLTRPLRLLRTAQGGKVFGPQATLIRNAAQDHPDAPALADERGVLTYRELDEQADALANALLDLGLTPGSVVGVLARDHRGLLLTVCAAGRAGFRLAMLNTGFAEPQFAEVCAREQVRAVLHDSEFHGLLAALPPELPRVLTWLDDGDTVADGVRTIDELIASGDRTPPPAPAQAGGFIILTSGTTGLPKGAPRTTVSPLVSALFVDRIPFPRQGRVMIVSPLFHATGFGMWTAATATAAQTILVRRFDAEQTLRLLAEHRAEMLVAVPTMLNRMVALPADVIARYDLSALRAIVVAGSALSPDLAQRVQDIFGEVLYNLYGSTEVAIAAVAQPAELRRAPGTVGRAPVTAEVALFDAADRRVSGAGVRGRVFVRSGAPFEGYTDGRHKQIVDGFMSTGDMGHFDADGLLFIDGRDDDMIVSGAENVYPLEVENLLTALDGVDEVAVVGVPDPEFGQRLRAVVVREPGAELDADAVRQHVRANLARYKVPRDVLFVPELPRNPTGKVVRRALQELDATERAQ</sequence>
<evidence type="ECO:0000259" key="3">
    <source>
        <dbReference type="Pfam" id="PF00501"/>
    </source>
</evidence>
<proteinExistence type="inferred from homology"/>
<dbReference type="GO" id="GO:0031956">
    <property type="term" value="F:medium-chain fatty acid-CoA ligase activity"/>
    <property type="evidence" value="ECO:0007669"/>
    <property type="project" value="TreeGrafter"/>
</dbReference>